<accession>A0ACC2EB03</accession>
<dbReference type="EMBL" id="CM055094">
    <property type="protein sequence ID" value="KAJ7563689.1"/>
    <property type="molecule type" value="Genomic_DNA"/>
</dbReference>
<proteinExistence type="predicted"/>
<gene>
    <name evidence="1" type="ORF">O6H91_03G121400</name>
</gene>
<dbReference type="Proteomes" id="UP001162992">
    <property type="component" value="Chromosome 3"/>
</dbReference>
<sequence>MDGYRLLAGESRPKQKGRGSLVVTYYALIASICSAMTGYCGGVMSGAILFIRKDLNINYIQEEILMGSLVLISLVGGIIAGLLADTIGLKKSMLVAAIIVIAGSGMMGLAPSFWLLLLGRVITGIGYGFSFVLVPLYIAEVSPPEVRGRLLTFQDILGNGGILLGYVSSFCLAQLPVFISWRLMVGLGALPAIILAFAGVFSIPESPRWLLLWPTSNLRRIMFVALGLQFFQQASGIGAILFYSPLIFDMAGFQSNLGNLGATVLVGIIKVAFLPVATIFLDRFGRRPLLLISNVGMAACMSTLAIRFAVIQIPPRNSTGTNLQGYLTVAACCSFMAFFSVGFGPICFSLPSEIFPLRLRAQGVSLSTAFNRFLSGVLSVTFLSILKLVGAAGTFSLFAGMSTISIWFVYFCVPETKGRTLEELSPYLHDMLLKFLLFFERQTSL</sequence>
<name>A0ACC2EB03_DIPCM</name>
<reference evidence="2" key="1">
    <citation type="journal article" date="2024" name="Proc. Natl. Acad. Sci. U.S.A.">
        <title>Extraordinary preservation of gene collinearity over three hundred million years revealed in homosporous lycophytes.</title>
        <authorList>
            <person name="Li C."/>
            <person name="Wickell D."/>
            <person name="Kuo L.Y."/>
            <person name="Chen X."/>
            <person name="Nie B."/>
            <person name="Liao X."/>
            <person name="Peng D."/>
            <person name="Ji J."/>
            <person name="Jenkins J."/>
            <person name="Williams M."/>
            <person name="Shu S."/>
            <person name="Plott C."/>
            <person name="Barry K."/>
            <person name="Rajasekar S."/>
            <person name="Grimwood J."/>
            <person name="Han X."/>
            <person name="Sun S."/>
            <person name="Hou Z."/>
            <person name="He W."/>
            <person name="Dai G."/>
            <person name="Sun C."/>
            <person name="Schmutz J."/>
            <person name="Leebens-Mack J.H."/>
            <person name="Li F.W."/>
            <person name="Wang L."/>
        </authorList>
    </citation>
    <scope>NUCLEOTIDE SEQUENCE [LARGE SCALE GENOMIC DNA]</scope>
    <source>
        <strain evidence="2">cv. PW_Plant_1</strain>
    </source>
</reference>
<keyword evidence="2" id="KW-1185">Reference proteome</keyword>
<comment type="caution">
    <text evidence="1">The sequence shown here is derived from an EMBL/GenBank/DDBJ whole genome shotgun (WGS) entry which is preliminary data.</text>
</comment>
<organism evidence="1 2">
    <name type="scientific">Diphasiastrum complanatum</name>
    <name type="common">Issler's clubmoss</name>
    <name type="synonym">Lycopodium complanatum</name>
    <dbReference type="NCBI Taxonomy" id="34168"/>
    <lineage>
        <taxon>Eukaryota</taxon>
        <taxon>Viridiplantae</taxon>
        <taxon>Streptophyta</taxon>
        <taxon>Embryophyta</taxon>
        <taxon>Tracheophyta</taxon>
        <taxon>Lycopodiopsida</taxon>
        <taxon>Lycopodiales</taxon>
        <taxon>Lycopodiaceae</taxon>
        <taxon>Lycopodioideae</taxon>
        <taxon>Diphasiastrum</taxon>
    </lineage>
</organism>
<evidence type="ECO:0000313" key="1">
    <source>
        <dbReference type="EMBL" id="KAJ7563689.1"/>
    </source>
</evidence>
<evidence type="ECO:0000313" key="2">
    <source>
        <dbReference type="Proteomes" id="UP001162992"/>
    </source>
</evidence>
<protein>
    <submittedName>
        <fullName evidence="1">Uncharacterized protein</fullName>
    </submittedName>
</protein>